<dbReference type="EMBL" id="CP120988">
    <property type="protein sequence ID" value="WLQ55825.1"/>
    <property type="molecule type" value="Genomic_DNA"/>
</dbReference>
<dbReference type="EC" id="3.6.-.-" evidence="3"/>
<evidence type="ECO:0000256" key="1">
    <source>
        <dbReference type="ARBA" id="ARBA00022801"/>
    </source>
</evidence>
<keyword evidence="1 3" id="KW-0378">Hydrolase</keyword>
<dbReference type="Proteomes" id="UP001235744">
    <property type="component" value="Chromosome"/>
</dbReference>
<feature type="domain" description="Nudix hydrolase" evidence="2">
    <location>
        <begin position="40"/>
        <end position="84"/>
    </location>
</feature>
<dbReference type="InterPro" id="IPR020084">
    <property type="entry name" value="NUDIX_hydrolase_CS"/>
</dbReference>
<keyword evidence="4" id="KW-1185">Reference proteome</keyword>
<evidence type="ECO:0000313" key="3">
    <source>
        <dbReference type="EMBL" id="WLQ55825.1"/>
    </source>
</evidence>
<organism evidence="3 4">
    <name type="scientific">Streptomyces poriferorum</name>
    <dbReference type="NCBI Taxonomy" id="2798799"/>
    <lineage>
        <taxon>Bacteria</taxon>
        <taxon>Bacillati</taxon>
        <taxon>Actinomycetota</taxon>
        <taxon>Actinomycetes</taxon>
        <taxon>Kitasatosporales</taxon>
        <taxon>Streptomycetaceae</taxon>
        <taxon>Streptomyces</taxon>
    </lineage>
</organism>
<gene>
    <name evidence="3" type="ORF">P8A19_10370</name>
</gene>
<dbReference type="Pfam" id="PF00293">
    <property type="entry name" value="NUDIX"/>
    <property type="match status" value="1"/>
</dbReference>
<evidence type="ECO:0000259" key="2">
    <source>
        <dbReference type="Pfam" id="PF00293"/>
    </source>
</evidence>
<name>A0ABY9IL49_9ACTN</name>
<dbReference type="SUPFAM" id="SSF55811">
    <property type="entry name" value="Nudix"/>
    <property type="match status" value="1"/>
</dbReference>
<accession>A0ABY9IL49</accession>
<protein>
    <submittedName>
        <fullName evidence="3">NUDIX hydrolase</fullName>
        <ecNumber evidence="3">3.6.-.-</ecNumber>
    </submittedName>
</protein>
<evidence type="ECO:0000313" key="4">
    <source>
        <dbReference type="Proteomes" id="UP001235744"/>
    </source>
</evidence>
<dbReference type="InterPro" id="IPR015797">
    <property type="entry name" value="NUDIX_hydrolase-like_dom_sf"/>
</dbReference>
<dbReference type="GO" id="GO:0016787">
    <property type="term" value="F:hydrolase activity"/>
    <property type="evidence" value="ECO:0007669"/>
    <property type="project" value="UniProtKB-KW"/>
</dbReference>
<reference evidence="3 4" key="1">
    <citation type="submission" date="2023-03" db="EMBL/GenBank/DDBJ databases">
        <title>Isolation and description of six Streptomyces strains from soil environments, able to metabolize different microbial glucans.</title>
        <authorList>
            <person name="Widen T."/>
            <person name="Larsbrink J."/>
        </authorList>
    </citation>
    <scope>NUCLEOTIDE SEQUENCE [LARGE SCALE GENOMIC DNA]</scope>
    <source>
        <strain evidence="3 4">Alt2</strain>
    </source>
</reference>
<sequence length="150" mass="16196">MSDAPHLQISDVAQGLLPANGADLRVFREAEAALAPEQLTVVGRLEAGESLDLAARRETEEESGVRLISEQPEFCGIHHHCEVDGGLDRITAVFAAQCWTSKPDKHEALPRVSVEKPPSACPPHTIAILHMLAHGQPYRALNWPTPGGSE</sequence>
<proteinExistence type="predicted"/>
<dbReference type="InterPro" id="IPR000086">
    <property type="entry name" value="NUDIX_hydrolase_dom"/>
</dbReference>
<dbReference type="Gene3D" id="3.90.79.10">
    <property type="entry name" value="Nucleoside Triphosphate Pyrophosphohydrolase"/>
    <property type="match status" value="1"/>
</dbReference>
<dbReference type="RefSeq" id="WP_306071950.1">
    <property type="nucleotide sequence ID" value="NZ_CP120988.1"/>
</dbReference>
<dbReference type="PROSITE" id="PS00893">
    <property type="entry name" value="NUDIX_BOX"/>
    <property type="match status" value="1"/>
</dbReference>